<keyword evidence="3" id="KW-1185">Reference proteome</keyword>
<dbReference type="Proteomes" id="UP000295493">
    <property type="component" value="Unassembled WGS sequence"/>
</dbReference>
<dbReference type="AlphaFoldDB" id="A0A4R6FYM8"/>
<feature type="transmembrane region" description="Helical" evidence="1">
    <location>
        <begin position="485"/>
        <end position="507"/>
    </location>
</feature>
<dbReference type="OrthoDB" id="9807111at2"/>
<protein>
    <submittedName>
        <fullName evidence="2">Putative membrane protein YccC</fullName>
    </submittedName>
</protein>
<accession>A0A4R6FYM8</accession>
<gene>
    <name evidence="2" type="ORF">EV664_101526</name>
</gene>
<keyword evidence="1" id="KW-0812">Transmembrane</keyword>
<feature type="transmembrane region" description="Helical" evidence="1">
    <location>
        <begin position="82"/>
        <end position="100"/>
    </location>
</feature>
<organism evidence="2 3">
    <name type="scientific">Stakelama pacifica</name>
    <dbReference type="NCBI Taxonomy" id="517720"/>
    <lineage>
        <taxon>Bacteria</taxon>
        <taxon>Pseudomonadati</taxon>
        <taxon>Pseudomonadota</taxon>
        <taxon>Alphaproteobacteria</taxon>
        <taxon>Sphingomonadales</taxon>
        <taxon>Sphingomonadaceae</taxon>
        <taxon>Stakelama</taxon>
    </lineage>
</organism>
<keyword evidence="1" id="KW-0472">Membrane</keyword>
<name>A0A4R6FYM8_9SPHN</name>
<evidence type="ECO:0000313" key="2">
    <source>
        <dbReference type="EMBL" id="TDN86947.1"/>
    </source>
</evidence>
<dbReference type="EMBL" id="SNWD01000001">
    <property type="protein sequence ID" value="TDN86947.1"/>
    <property type="molecule type" value="Genomic_DNA"/>
</dbReference>
<feature type="transmembrane region" description="Helical" evidence="1">
    <location>
        <begin position="56"/>
        <end position="76"/>
    </location>
</feature>
<feature type="transmembrane region" description="Helical" evidence="1">
    <location>
        <begin position="381"/>
        <end position="398"/>
    </location>
</feature>
<comment type="caution">
    <text evidence="2">The sequence shown here is derived from an EMBL/GenBank/DDBJ whole genome shotgun (WGS) entry which is preliminary data.</text>
</comment>
<feature type="transmembrane region" description="Helical" evidence="1">
    <location>
        <begin position="107"/>
        <end position="124"/>
    </location>
</feature>
<dbReference type="GO" id="GO:0005886">
    <property type="term" value="C:plasma membrane"/>
    <property type="evidence" value="ECO:0007669"/>
    <property type="project" value="InterPro"/>
</dbReference>
<feature type="transmembrane region" description="Helical" evidence="1">
    <location>
        <begin position="439"/>
        <end position="465"/>
    </location>
</feature>
<proteinExistence type="predicted"/>
<dbReference type="RefSeq" id="WP_133494099.1">
    <property type="nucleotide sequence ID" value="NZ_BMLU01000001.1"/>
</dbReference>
<feature type="transmembrane region" description="Helical" evidence="1">
    <location>
        <begin position="404"/>
        <end position="427"/>
    </location>
</feature>
<feature type="transmembrane region" description="Helical" evidence="1">
    <location>
        <begin position="354"/>
        <end position="374"/>
    </location>
</feature>
<reference evidence="2 3" key="1">
    <citation type="submission" date="2019-03" db="EMBL/GenBank/DDBJ databases">
        <title>Genomic Encyclopedia of Type Strains, Phase IV (KMG-IV): sequencing the most valuable type-strain genomes for metagenomic binning, comparative biology and taxonomic classification.</title>
        <authorList>
            <person name="Goeker M."/>
        </authorList>
    </citation>
    <scope>NUCLEOTIDE SEQUENCE [LARGE SCALE GENOMIC DNA]</scope>
    <source>
        <strain evidence="2 3">DSM 25059</strain>
    </source>
</reference>
<dbReference type="Pfam" id="PF04632">
    <property type="entry name" value="FUSC"/>
    <property type="match status" value="1"/>
</dbReference>
<sequence length="660" mass="70738">MKVSADQLIFSVKLFVAGMIAFAIAVRIGLPNPYWALVTCCVCMNPMSGAIRSKAVYRFTGTSCAGFVTLAMVALFASAPLLLIAASGIVATLAFGISFLDRTPRSYGFQLFAITLMLVAVAGVDHPEIMFDTVVARVSEITLGILATTLVDGVIAPHSLEGALRARLHRWLPSIETWAKDVLDGHEADAQGEHDRLKTLADITSLSQLTGALRYDPTIHRDDLRHALAIQQRLLRMVPLLSAIGSRIAGLGEAERLALRPSLATARADLDAGTEPPPDLADAVRSLPLDASDARAWQQLVHDALADMLTEMLTLWSEVSRIEAALSGKAKLAPALARTVSETRAFPLNPDIDHAARIAAGILVTYALLCGLWYATGWHQGANAVLFSTIALAFFGGGDEPGRAIGMFARFALLATLLAGILCYGLLPLAADFATFAMMMGLFMLPLGVWAAVSPMATLILAFGLSNINLQGHYSPPDFGTFVEASVASMLGIFTAILGAGLFRTWGVQHQLQRVLRIEAREIARLSRSPSRRLRDSYVQRALDRISVVTARLAAAGQVERSAGLLIRLRVGANVADLRSMGNALPADGRQATDRVLDQLRSEFDKPQPSSRLLALIDEALDALWPGDGSPGARPDRAIHALAGLRIALFERAPAWVPAT</sequence>
<evidence type="ECO:0000256" key="1">
    <source>
        <dbReference type="SAM" id="Phobius"/>
    </source>
</evidence>
<evidence type="ECO:0000313" key="3">
    <source>
        <dbReference type="Proteomes" id="UP000295493"/>
    </source>
</evidence>
<dbReference type="GO" id="GO:0022857">
    <property type="term" value="F:transmembrane transporter activity"/>
    <property type="evidence" value="ECO:0007669"/>
    <property type="project" value="InterPro"/>
</dbReference>
<dbReference type="InterPro" id="IPR006726">
    <property type="entry name" value="PHBA_efflux_AaeB/fusaric-R"/>
</dbReference>
<keyword evidence="1" id="KW-1133">Transmembrane helix</keyword>